<dbReference type="GO" id="GO:0016301">
    <property type="term" value="F:kinase activity"/>
    <property type="evidence" value="ECO:0007669"/>
    <property type="project" value="UniProtKB-KW"/>
</dbReference>
<dbReference type="InterPro" id="IPR011009">
    <property type="entry name" value="Kinase-like_dom_sf"/>
</dbReference>
<dbReference type="Proteomes" id="UP000199092">
    <property type="component" value="Chromosome I"/>
</dbReference>
<accession>A0A1H1WNI8</accession>
<dbReference type="GO" id="GO:0016773">
    <property type="term" value="F:phosphotransferase activity, alcohol group as acceptor"/>
    <property type="evidence" value="ECO:0007669"/>
    <property type="project" value="InterPro"/>
</dbReference>
<proteinExistence type="predicted"/>
<dbReference type="AlphaFoldDB" id="A0A1H1WNI8"/>
<keyword evidence="2" id="KW-1185">Reference proteome</keyword>
<name>A0A1H1WNI8_9ACTN</name>
<keyword evidence="1" id="KW-0418">Kinase</keyword>
<dbReference type="EMBL" id="LT629749">
    <property type="protein sequence ID" value="SDS98181.1"/>
    <property type="molecule type" value="Genomic_DNA"/>
</dbReference>
<dbReference type="InterPro" id="IPR006748">
    <property type="entry name" value="NH2Glyco/OHUrea_AB-resist_kin"/>
</dbReference>
<sequence length="297" mass="32159">MEATTLREGAEGRAWLDGLPALVDNACGRWRCAIDGPPQHGQVALIVPIHHPRGPAMLKVSYPHPGNLGEALGLATFGGRGSVELFEVDDTRLVLVLERASPQTLTDYAVRPELVEEAIEIAGDLARRLAVKPLPGVTALAETTTAWIDELTRQTESSPWALPQAAIDQAQETIEQLATDTTATMLHGDLHFDNILRSTRDGWLSIDPKGWSGTGAFDTFTVIAGRREEIDQGPGLYQGIVRRINRFAAAAGIDPDHALACCQARAVSSYYYQQQVPGNWFDLKFLEVLALSGGEVG</sequence>
<organism evidence="1 2">
    <name type="scientific">Friedmanniella luteola</name>
    <dbReference type="NCBI Taxonomy" id="546871"/>
    <lineage>
        <taxon>Bacteria</taxon>
        <taxon>Bacillati</taxon>
        <taxon>Actinomycetota</taxon>
        <taxon>Actinomycetes</taxon>
        <taxon>Propionibacteriales</taxon>
        <taxon>Nocardioidaceae</taxon>
        <taxon>Friedmanniella</taxon>
    </lineage>
</organism>
<protein>
    <submittedName>
        <fullName evidence="1">Streptomycin 6-kinase</fullName>
    </submittedName>
</protein>
<evidence type="ECO:0000313" key="2">
    <source>
        <dbReference type="Proteomes" id="UP000199092"/>
    </source>
</evidence>
<gene>
    <name evidence="1" type="ORF">SAMN04488543_2772</name>
</gene>
<dbReference type="SUPFAM" id="SSF56112">
    <property type="entry name" value="Protein kinase-like (PK-like)"/>
    <property type="match status" value="1"/>
</dbReference>
<reference evidence="1 2" key="1">
    <citation type="submission" date="2016-10" db="EMBL/GenBank/DDBJ databases">
        <authorList>
            <person name="de Groot N.N."/>
        </authorList>
    </citation>
    <scope>NUCLEOTIDE SEQUENCE [LARGE SCALE GENOMIC DNA]</scope>
    <source>
        <strain evidence="1 2">DSM 21741</strain>
    </source>
</reference>
<keyword evidence="1" id="KW-0808">Transferase</keyword>
<evidence type="ECO:0000313" key="1">
    <source>
        <dbReference type="EMBL" id="SDS98181.1"/>
    </source>
</evidence>
<dbReference type="GO" id="GO:0019748">
    <property type="term" value="P:secondary metabolic process"/>
    <property type="evidence" value="ECO:0007669"/>
    <property type="project" value="InterPro"/>
</dbReference>
<dbReference type="Pfam" id="PF04655">
    <property type="entry name" value="APH_6_hur"/>
    <property type="match status" value="1"/>
</dbReference>
<dbReference type="Gene3D" id="3.90.1200.10">
    <property type="match status" value="1"/>
</dbReference>